<dbReference type="SUPFAM" id="SSF53448">
    <property type="entry name" value="Nucleotide-diphospho-sugar transferases"/>
    <property type="match status" value="1"/>
</dbReference>
<dbReference type="STRING" id="1442371.A0A0D2JU43"/>
<keyword evidence="2" id="KW-0328">Glycosyltransferase</keyword>
<evidence type="ECO:0000313" key="10">
    <source>
        <dbReference type="Proteomes" id="UP000053411"/>
    </source>
</evidence>
<dbReference type="PANTHER" id="PTHR47844">
    <property type="entry name" value="SYNTHASE CPS1, PUTATIVE (AFU_ORTHOLOGUE AFUA_7G02500)-RELATED"/>
    <property type="match status" value="1"/>
</dbReference>
<evidence type="ECO:0000256" key="6">
    <source>
        <dbReference type="ARBA" id="ARBA00023136"/>
    </source>
</evidence>
<evidence type="ECO:0000256" key="1">
    <source>
        <dbReference type="ARBA" id="ARBA00004370"/>
    </source>
</evidence>
<dbReference type="Gene3D" id="3.90.550.10">
    <property type="entry name" value="Spore Coat Polysaccharide Biosynthesis Protein SpsA, Chain A"/>
    <property type="match status" value="1"/>
</dbReference>
<keyword evidence="7" id="KW-0325">Glycoprotein</keyword>
<evidence type="ECO:0000256" key="7">
    <source>
        <dbReference type="ARBA" id="ARBA00023180"/>
    </source>
</evidence>
<evidence type="ECO:0000256" key="8">
    <source>
        <dbReference type="SAM" id="Phobius"/>
    </source>
</evidence>
<evidence type="ECO:0008006" key="11">
    <source>
        <dbReference type="Google" id="ProtNLM"/>
    </source>
</evidence>
<keyword evidence="6 8" id="KW-0472">Membrane</keyword>
<dbReference type="Pfam" id="PF13641">
    <property type="entry name" value="Glyco_tranf_2_3"/>
    <property type="match status" value="1"/>
</dbReference>
<protein>
    <recommendedName>
        <fullName evidence="11">Glycosyltransferase 2-like domain-containing protein</fullName>
    </recommendedName>
</protein>
<dbReference type="EMBL" id="KN848090">
    <property type="protein sequence ID" value="KIX93994.1"/>
    <property type="molecule type" value="Genomic_DNA"/>
</dbReference>
<feature type="transmembrane region" description="Helical" evidence="8">
    <location>
        <begin position="355"/>
        <end position="374"/>
    </location>
</feature>
<evidence type="ECO:0000313" key="9">
    <source>
        <dbReference type="EMBL" id="KIX93994.1"/>
    </source>
</evidence>
<name>A0A0D2JU43_9EURO</name>
<dbReference type="InterPro" id="IPR052427">
    <property type="entry name" value="Glycosyltrans_GT2/GT47"/>
</dbReference>
<dbReference type="VEuPathDB" id="FungiDB:Z520_10331"/>
<gene>
    <name evidence="9" type="ORF">Z520_10331</name>
</gene>
<evidence type="ECO:0000256" key="5">
    <source>
        <dbReference type="ARBA" id="ARBA00022989"/>
    </source>
</evidence>
<reference evidence="9 10" key="1">
    <citation type="submission" date="2015-01" db="EMBL/GenBank/DDBJ databases">
        <title>The Genome Sequence of Fonsecaea multimorphosa CBS 102226.</title>
        <authorList>
            <consortium name="The Broad Institute Genomics Platform"/>
            <person name="Cuomo C."/>
            <person name="de Hoog S."/>
            <person name="Gorbushina A."/>
            <person name="Stielow B."/>
            <person name="Teixiera M."/>
            <person name="Abouelleil A."/>
            <person name="Chapman S.B."/>
            <person name="Priest M."/>
            <person name="Young S.K."/>
            <person name="Wortman J."/>
            <person name="Nusbaum C."/>
            <person name="Birren B."/>
        </authorList>
    </citation>
    <scope>NUCLEOTIDE SEQUENCE [LARGE SCALE GENOMIC DNA]</scope>
    <source>
        <strain evidence="9 10">CBS 102226</strain>
    </source>
</reference>
<proteinExistence type="predicted"/>
<keyword evidence="3" id="KW-0808">Transferase</keyword>
<evidence type="ECO:0000256" key="3">
    <source>
        <dbReference type="ARBA" id="ARBA00022679"/>
    </source>
</evidence>
<keyword evidence="10" id="KW-1185">Reference proteome</keyword>
<dbReference type="InterPro" id="IPR029044">
    <property type="entry name" value="Nucleotide-diphossugar_trans"/>
</dbReference>
<evidence type="ECO:0000256" key="2">
    <source>
        <dbReference type="ARBA" id="ARBA00022676"/>
    </source>
</evidence>
<dbReference type="GO" id="GO:0016020">
    <property type="term" value="C:membrane"/>
    <property type="evidence" value="ECO:0007669"/>
    <property type="project" value="UniProtKB-SubCell"/>
</dbReference>
<dbReference type="AlphaFoldDB" id="A0A0D2JU43"/>
<evidence type="ECO:0000256" key="4">
    <source>
        <dbReference type="ARBA" id="ARBA00022692"/>
    </source>
</evidence>
<dbReference type="RefSeq" id="XP_016628117.1">
    <property type="nucleotide sequence ID" value="XM_016780824.1"/>
</dbReference>
<comment type="subcellular location">
    <subcellularLocation>
        <location evidence="1">Membrane</location>
    </subcellularLocation>
</comment>
<dbReference type="GO" id="GO:0016757">
    <property type="term" value="F:glycosyltransferase activity"/>
    <property type="evidence" value="ECO:0007669"/>
    <property type="project" value="UniProtKB-KW"/>
</dbReference>
<dbReference type="Proteomes" id="UP000053411">
    <property type="component" value="Unassembled WGS sequence"/>
</dbReference>
<keyword evidence="5 8" id="KW-1133">Transmembrane helix</keyword>
<dbReference type="GeneID" id="27716077"/>
<keyword evidence="4 8" id="KW-0812">Transmembrane</keyword>
<dbReference type="PANTHER" id="PTHR47844:SF1">
    <property type="entry name" value="EXOSTOSIN-LIKE 2"/>
    <property type="match status" value="1"/>
</dbReference>
<dbReference type="OrthoDB" id="2849215at2759"/>
<organism evidence="9 10">
    <name type="scientific">Fonsecaea multimorphosa CBS 102226</name>
    <dbReference type="NCBI Taxonomy" id="1442371"/>
    <lineage>
        <taxon>Eukaryota</taxon>
        <taxon>Fungi</taxon>
        <taxon>Dikarya</taxon>
        <taxon>Ascomycota</taxon>
        <taxon>Pezizomycotina</taxon>
        <taxon>Eurotiomycetes</taxon>
        <taxon>Chaetothyriomycetidae</taxon>
        <taxon>Chaetothyriales</taxon>
        <taxon>Herpotrichiellaceae</taxon>
        <taxon>Fonsecaea</taxon>
    </lineage>
</organism>
<accession>A0A0D2JU43</accession>
<sequence>MALRSGFTWLSPPIILGAFILWDFLEHRISARNRKRYRGFPVPRPEERAYSASDVSIIIPTVDTDLAFSECLGGLLRNRPLEIIIITTEEEEGRVRGLVYTPAVEGNIGQTDVRVLTVSKANKRDQLLRGINESKGGIMALVDDDAFWEHDTVLTHLLAPFQQEDIGLVGGPITSYLPMKRQDPRIITPWEVAALRLRGKRHGSMKSAYAADGGINFCVSGVTALLRSEIALDPPFQRAFGNDMWMGRRQNSGDDSFITRWVLFQHLFKQQQQQQRQGDGQRPRQWKLGMQLTKEAEVGTSIMPDSRFAGQLKRWYRSGLRHRLMCLVYEPGLRAMFKTCPHMTRKMVEGMLNPVLLWVRLYCFWSTFYVYPWFASFVLGMKIYAYVEGLLDFANEYPFVKRHLWAAVLVDRLYLVSDWYCWITLGTEAWITRQAVDDCATDVVENGNGVKEE</sequence>